<dbReference type="InterPro" id="IPR036388">
    <property type="entry name" value="WH-like_DNA-bd_sf"/>
</dbReference>
<dbReference type="KEGG" id="htu:Htur_1242"/>
<dbReference type="HOGENOM" id="CLU_2490373_0_0_2"/>
<name>D2RP98_HALTV</name>
<dbReference type="SUPFAM" id="SSF46785">
    <property type="entry name" value="Winged helix' DNA-binding domain"/>
    <property type="match status" value="1"/>
</dbReference>
<reference evidence="1 2" key="1">
    <citation type="journal article" date="2010" name="Stand. Genomic Sci.">
        <title>Complete genome sequence of Haloterrigena turkmenica type strain (4k).</title>
        <authorList>
            <person name="Saunders E."/>
            <person name="Tindall B.J."/>
            <person name="Fahnrich R."/>
            <person name="Lapidus A."/>
            <person name="Copeland A."/>
            <person name="Del Rio T.G."/>
            <person name="Lucas S."/>
            <person name="Chen F."/>
            <person name="Tice H."/>
            <person name="Cheng J.F."/>
            <person name="Han C."/>
            <person name="Detter J.C."/>
            <person name="Bruce D."/>
            <person name="Goodwin L."/>
            <person name="Chain P."/>
            <person name="Pitluck S."/>
            <person name="Pati A."/>
            <person name="Ivanova N."/>
            <person name="Mavromatis K."/>
            <person name="Chen A."/>
            <person name="Palaniappan K."/>
            <person name="Land M."/>
            <person name="Hauser L."/>
            <person name="Chang Y.J."/>
            <person name="Jeffries C.D."/>
            <person name="Brettin T."/>
            <person name="Rohde M."/>
            <person name="Goker M."/>
            <person name="Bristow J."/>
            <person name="Eisen J.A."/>
            <person name="Markowitz V."/>
            <person name="Hugenholtz P."/>
            <person name="Klenk H.P."/>
            <person name="Kyrpides N.C."/>
        </authorList>
    </citation>
    <scope>NUCLEOTIDE SEQUENCE [LARGE SCALE GENOMIC DNA]</scope>
    <source>
        <strain evidence="2">ATCC 51198 / DSM 5511 / JCM 9101 / NCIMB 13204 / VKM B-1734 / 4k</strain>
    </source>
</reference>
<dbReference type="EMBL" id="CP001860">
    <property type="protein sequence ID" value="ADB60132.1"/>
    <property type="molecule type" value="Genomic_DNA"/>
</dbReference>
<dbReference type="Gene3D" id="1.10.10.10">
    <property type="entry name" value="Winged helix-like DNA-binding domain superfamily/Winged helix DNA-binding domain"/>
    <property type="match status" value="1"/>
</dbReference>
<protein>
    <recommendedName>
        <fullName evidence="3">HTH marR-type domain-containing protein</fullName>
    </recommendedName>
</protein>
<accession>D2RP98</accession>
<keyword evidence="2" id="KW-1185">Reference proteome</keyword>
<evidence type="ECO:0000313" key="1">
    <source>
        <dbReference type="EMBL" id="ADB60132.1"/>
    </source>
</evidence>
<dbReference type="OrthoDB" id="275628at2157"/>
<evidence type="ECO:0008006" key="3">
    <source>
        <dbReference type="Google" id="ProtNLM"/>
    </source>
</evidence>
<gene>
    <name evidence="1" type="ordered locus">Htur_1242</name>
</gene>
<dbReference type="GeneID" id="8741832"/>
<dbReference type="Proteomes" id="UP000001903">
    <property type="component" value="Chromosome"/>
</dbReference>
<organism evidence="1 2">
    <name type="scientific">Haloterrigena turkmenica (strain ATCC 51198 / DSM 5511 / JCM 9101 / NCIMB 13204 / VKM B-1734 / 4k)</name>
    <name type="common">Halococcus turkmenicus</name>
    <dbReference type="NCBI Taxonomy" id="543526"/>
    <lineage>
        <taxon>Archaea</taxon>
        <taxon>Methanobacteriati</taxon>
        <taxon>Methanobacteriota</taxon>
        <taxon>Stenosarchaea group</taxon>
        <taxon>Halobacteria</taxon>
        <taxon>Halobacteriales</taxon>
        <taxon>Natrialbaceae</taxon>
        <taxon>Haloterrigena</taxon>
    </lineage>
</organism>
<proteinExistence type="predicted"/>
<dbReference type="RefSeq" id="WP_012942438.1">
    <property type="nucleotide sequence ID" value="NC_013743.1"/>
</dbReference>
<sequence length="78" mass="9176">MVNERYEPTENDERVLNALKQGRDNNDPWGRANPRWLIDETGLEKGNIEFSLRSLRDAGWIKRVSRGLYEFVEDPRDA</sequence>
<dbReference type="eggNOG" id="arCOG00394">
    <property type="taxonomic scope" value="Archaea"/>
</dbReference>
<dbReference type="InterPro" id="IPR036390">
    <property type="entry name" value="WH_DNA-bd_sf"/>
</dbReference>
<dbReference type="AlphaFoldDB" id="D2RP98"/>
<evidence type="ECO:0000313" key="2">
    <source>
        <dbReference type="Proteomes" id="UP000001903"/>
    </source>
</evidence>